<dbReference type="AlphaFoldDB" id="A0A6C0BBV4"/>
<protein>
    <recommendedName>
        <fullName evidence="1">Glycosyl transferase family 25 domain-containing protein</fullName>
    </recommendedName>
</protein>
<dbReference type="Pfam" id="PF01755">
    <property type="entry name" value="Glyco_transf_25"/>
    <property type="match status" value="1"/>
</dbReference>
<dbReference type="InterPro" id="IPR002654">
    <property type="entry name" value="Glyco_trans_25"/>
</dbReference>
<organism evidence="2">
    <name type="scientific">viral metagenome</name>
    <dbReference type="NCBI Taxonomy" id="1070528"/>
    <lineage>
        <taxon>unclassified sequences</taxon>
        <taxon>metagenomes</taxon>
        <taxon>organismal metagenomes</taxon>
    </lineage>
</organism>
<evidence type="ECO:0000259" key="1">
    <source>
        <dbReference type="Pfam" id="PF01755"/>
    </source>
</evidence>
<accession>A0A6C0BBV4</accession>
<reference evidence="2" key="1">
    <citation type="journal article" date="2020" name="Nature">
        <title>Giant virus diversity and host interactions through global metagenomics.</title>
        <authorList>
            <person name="Schulz F."/>
            <person name="Roux S."/>
            <person name="Paez-Espino D."/>
            <person name="Jungbluth S."/>
            <person name="Walsh D.A."/>
            <person name="Denef V.J."/>
            <person name="McMahon K.D."/>
            <person name="Konstantinidis K.T."/>
            <person name="Eloe-Fadrosh E.A."/>
            <person name="Kyrpides N.C."/>
            <person name="Woyke T."/>
        </authorList>
    </citation>
    <scope>NUCLEOTIDE SEQUENCE</scope>
    <source>
        <strain evidence="2">GVMAG-M-3300010158-60</strain>
    </source>
</reference>
<name>A0A6C0BBV4_9ZZZZ</name>
<evidence type="ECO:0000313" key="2">
    <source>
        <dbReference type="EMBL" id="QHS89472.1"/>
    </source>
</evidence>
<sequence length="54" mass="6149">MSYVNSVVDKVYVINLDKDTERLRKIDRQLRAQGIEYERFSAIVGSQVASDSQG</sequence>
<dbReference type="EMBL" id="MN739110">
    <property type="protein sequence ID" value="QHS89472.1"/>
    <property type="molecule type" value="Genomic_DNA"/>
</dbReference>
<proteinExistence type="predicted"/>
<feature type="domain" description="Glycosyl transferase family 25" evidence="1">
    <location>
        <begin position="10"/>
        <end position="48"/>
    </location>
</feature>